<gene>
    <name evidence="1" type="ORF">MKW98_023861</name>
</gene>
<accession>A0AAD4T0U0</accession>
<sequence>QLCNVVEQMVYPSQVMLAKVCPAGRPWLRPVDLRMSKSYPKKILFCTNDCVTHLSTESARCEAKITGLSPATYGWAIYKFKFLTGGAANTEKIFNEHGRYEFDEWIVVYPVMEKLPPVACSHIHLEAWREEKGAYNIGIFCWQSIATTIKLARGWSDMLLADDMIWAKIASTSLSINTWDHWLMRKVVLCFSYDKTHVCTPL</sequence>
<comment type="caution">
    <text evidence="1">The sequence shown here is derived from an EMBL/GenBank/DDBJ whole genome shotgun (WGS) entry which is preliminary data.</text>
</comment>
<dbReference type="Proteomes" id="UP001202328">
    <property type="component" value="Unassembled WGS sequence"/>
</dbReference>
<proteinExistence type="predicted"/>
<name>A0AAD4T0U0_9MAGN</name>
<evidence type="ECO:0000313" key="2">
    <source>
        <dbReference type="Proteomes" id="UP001202328"/>
    </source>
</evidence>
<dbReference type="AlphaFoldDB" id="A0AAD4T0U0"/>
<organism evidence="1 2">
    <name type="scientific">Papaver atlanticum</name>
    <dbReference type="NCBI Taxonomy" id="357466"/>
    <lineage>
        <taxon>Eukaryota</taxon>
        <taxon>Viridiplantae</taxon>
        <taxon>Streptophyta</taxon>
        <taxon>Embryophyta</taxon>
        <taxon>Tracheophyta</taxon>
        <taxon>Spermatophyta</taxon>
        <taxon>Magnoliopsida</taxon>
        <taxon>Ranunculales</taxon>
        <taxon>Papaveraceae</taxon>
        <taxon>Papaveroideae</taxon>
        <taxon>Papaver</taxon>
    </lineage>
</organism>
<keyword evidence="2" id="KW-1185">Reference proteome</keyword>
<dbReference type="EMBL" id="JAJJMB010007708">
    <property type="protein sequence ID" value="KAI3928260.1"/>
    <property type="molecule type" value="Genomic_DNA"/>
</dbReference>
<protein>
    <submittedName>
        <fullName evidence="1">Uncharacterized protein</fullName>
    </submittedName>
</protein>
<evidence type="ECO:0000313" key="1">
    <source>
        <dbReference type="EMBL" id="KAI3928260.1"/>
    </source>
</evidence>
<reference evidence="1" key="1">
    <citation type="submission" date="2022-04" db="EMBL/GenBank/DDBJ databases">
        <title>A functionally conserved STORR gene fusion in Papaver species that diverged 16.8 million years ago.</title>
        <authorList>
            <person name="Catania T."/>
        </authorList>
    </citation>
    <scope>NUCLEOTIDE SEQUENCE</scope>
    <source>
        <strain evidence="1">S-188037</strain>
    </source>
</reference>
<feature type="non-terminal residue" evidence="1">
    <location>
        <position position="202"/>
    </location>
</feature>